<evidence type="ECO:0000313" key="2">
    <source>
        <dbReference type="Proteomes" id="UP001056164"/>
    </source>
</evidence>
<reference evidence="1" key="1">
    <citation type="submission" date="2022-05" db="EMBL/GenBank/DDBJ databases">
        <authorList>
            <person name="Oliphant S.A."/>
            <person name="Watson-Haigh N.S."/>
            <person name="Sumby K.M."/>
            <person name="Gardner J.M."/>
            <person name="Jiranek V."/>
        </authorList>
    </citation>
    <scope>NUCLEOTIDE SEQUENCE</scope>
    <source>
        <strain evidence="1">KI4_A6</strain>
    </source>
</reference>
<sequence length="174" mass="20246">MSFKTMQTETLSYYQQLDVQKQLIWTQPRHQTAALVSLDVQLASLAQATGLETGVVANPSLQPKSQQLSQVVRCLRSFFLFANLMNWNQVCQTETDELEKLQQLDIDDQSKKATLYLMLKRMLLTSYYEKQQAAFQHAWMLFLKWALVDCGFTLNRLETEFKQQLQALQEQIQS</sequence>
<evidence type="ECO:0000313" key="1">
    <source>
        <dbReference type="EMBL" id="USS91155.1"/>
    </source>
</evidence>
<gene>
    <name evidence="1" type="ORF">M3M37_02800</name>
</gene>
<organism evidence="1 2">
    <name type="scientific">Fructilactobacillus carniphilus</name>
    <dbReference type="NCBI Taxonomy" id="2940297"/>
    <lineage>
        <taxon>Bacteria</taxon>
        <taxon>Bacillati</taxon>
        <taxon>Bacillota</taxon>
        <taxon>Bacilli</taxon>
        <taxon>Lactobacillales</taxon>
        <taxon>Lactobacillaceae</taxon>
        <taxon>Fructilactobacillus</taxon>
    </lineage>
</organism>
<evidence type="ECO:0008006" key="3">
    <source>
        <dbReference type="Google" id="ProtNLM"/>
    </source>
</evidence>
<dbReference type="Proteomes" id="UP001056164">
    <property type="component" value="Chromosome"/>
</dbReference>
<dbReference type="RefSeq" id="WP_252795634.1">
    <property type="nucleotide sequence ID" value="NZ_CP097121.1"/>
</dbReference>
<protein>
    <recommendedName>
        <fullName evidence="3">dUTPase</fullName>
    </recommendedName>
</protein>
<accession>A0ABY5BZ88</accession>
<name>A0ABY5BZ88_9LACO</name>
<proteinExistence type="predicted"/>
<dbReference type="EMBL" id="CP097121">
    <property type="protein sequence ID" value="USS91155.1"/>
    <property type="molecule type" value="Genomic_DNA"/>
</dbReference>
<keyword evidence="2" id="KW-1185">Reference proteome</keyword>